<accession>A0A6A6FLZ7</accession>
<evidence type="ECO:0000313" key="2">
    <source>
        <dbReference type="EMBL" id="KAF2214228.1"/>
    </source>
</evidence>
<evidence type="ECO:0000313" key="3">
    <source>
        <dbReference type="Proteomes" id="UP000799539"/>
    </source>
</evidence>
<feature type="signal peptide" evidence="1">
    <location>
        <begin position="1"/>
        <end position="19"/>
    </location>
</feature>
<reference evidence="2" key="1">
    <citation type="journal article" date="2020" name="Stud. Mycol.">
        <title>101 Dothideomycetes genomes: a test case for predicting lifestyles and emergence of pathogens.</title>
        <authorList>
            <person name="Haridas S."/>
            <person name="Albert R."/>
            <person name="Binder M."/>
            <person name="Bloem J."/>
            <person name="Labutti K."/>
            <person name="Salamov A."/>
            <person name="Andreopoulos B."/>
            <person name="Baker S."/>
            <person name="Barry K."/>
            <person name="Bills G."/>
            <person name="Bluhm B."/>
            <person name="Cannon C."/>
            <person name="Castanera R."/>
            <person name="Culley D."/>
            <person name="Daum C."/>
            <person name="Ezra D."/>
            <person name="Gonzalez J."/>
            <person name="Henrissat B."/>
            <person name="Kuo A."/>
            <person name="Liang C."/>
            <person name="Lipzen A."/>
            <person name="Lutzoni F."/>
            <person name="Magnuson J."/>
            <person name="Mondo S."/>
            <person name="Nolan M."/>
            <person name="Ohm R."/>
            <person name="Pangilinan J."/>
            <person name="Park H.-J."/>
            <person name="Ramirez L."/>
            <person name="Alfaro M."/>
            <person name="Sun H."/>
            <person name="Tritt A."/>
            <person name="Yoshinaga Y."/>
            <person name="Zwiers L.-H."/>
            <person name="Turgeon B."/>
            <person name="Goodwin S."/>
            <person name="Spatafora J."/>
            <person name="Crous P."/>
            <person name="Grigoriev I."/>
        </authorList>
    </citation>
    <scope>NUCLEOTIDE SEQUENCE</scope>
    <source>
        <strain evidence="2">SCOH1-5</strain>
    </source>
</reference>
<proteinExistence type="predicted"/>
<evidence type="ECO:0000256" key="1">
    <source>
        <dbReference type="SAM" id="SignalP"/>
    </source>
</evidence>
<dbReference type="EMBL" id="ML992668">
    <property type="protein sequence ID" value="KAF2214228.1"/>
    <property type="molecule type" value="Genomic_DNA"/>
</dbReference>
<keyword evidence="3" id="KW-1185">Reference proteome</keyword>
<sequence length="92" mass="10568">MKPFTTLVPAACFMVVAWSAPLATELNDRSAIDNPDLELKVRSPHTYENFGWTGVDKRHTYENFGWTGVDKRHTYENFGWTGVDKREQMDTA</sequence>
<protein>
    <submittedName>
        <fullName evidence="2">Uncharacterized protein</fullName>
    </submittedName>
</protein>
<dbReference type="AlphaFoldDB" id="A0A6A6FLZ7"/>
<dbReference type="Proteomes" id="UP000799539">
    <property type="component" value="Unassembled WGS sequence"/>
</dbReference>
<gene>
    <name evidence="2" type="ORF">CERZMDRAFT_95505</name>
</gene>
<feature type="chain" id="PRO_5025541634" evidence="1">
    <location>
        <begin position="20"/>
        <end position="92"/>
    </location>
</feature>
<organism evidence="2 3">
    <name type="scientific">Cercospora zeae-maydis SCOH1-5</name>
    <dbReference type="NCBI Taxonomy" id="717836"/>
    <lineage>
        <taxon>Eukaryota</taxon>
        <taxon>Fungi</taxon>
        <taxon>Dikarya</taxon>
        <taxon>Ascomycota</taxon>
        <taxon>Pezizomycotina</taxon>
        <taxon>Dothideomycetes</taxon>
        <taxon>Dothideomycetidae</taxon>
        <taxon>Mycosphaerellales</taxon>
        <taxon>Mycosphaerellaceae</taxon>
        <taxon>Cercospora</taxon>
    </lineage>
</organism>
<name>A0A6A6FLZ7_9PEZI</name>
<keyword evidence="1" id="KW-0732">Signal</keyword>